<dbReference type="InterPro" id="IPR001138">
    <property type="entry name" value="Zn2Cys6_DnaBD"/>
</dbReference>
<dbReference type="PROSITE" id="PS50048">
    <property type="entry name" value="ZN2_CY6_FUNGAL_2"/>
    <property type="match status" value="1"/>
</dbReference>
<dbReference type="AlphaFoldDB" id="A0A5N5D7T7"/>
<evidence type="ECO:0000256" key="1">
    <source>
        <dbReference type="ARBA" id="ARBA00023242"/>
    </source>
</evidence>
<keyword evidence="5" id="KW-1185">Reference proteome</keyword>
<dbReference type="GO" id="GO:0008270">
    <property type="term" value="F:zinc ion binding"/>
    <property type="evidence" value="ECO:0007669"/>
    <property type="project" value="InterPro"/>
</dbReference>
<dbReference type="Gene3D" id="4.10.240.10">
    <property type="entry name" value="Zn(2)-C6 fungal-type DNA-binding domain"/>
    <property type="match status" value="1"/>
</dbReference>
<dbReference type="Proteomes" id="UP000325902">
    <property type="component" value="Unassembled WGS sequence"/>
</dbReference>
<gene>
    <name evidence="4" type="primary">UPC2_8</name>
    <name evidence="4" type="ORF">DBV05_g7687</name>
</gene>
<feature type="region of interest" description="Disordered" evidence="2">
    <location>
        <begin position="1"/>
        <end position="34"/>
    </location>
</feature>
<dbReference type="PANTHER" id="PTHR47657">
    <property type="entry name" value="STEROL REGULATORY ELEMENT-BINDING PROTEIN ECM22"/>
    <property type="match status" value="1"/>
</dbReference>
<sequence>MDSHPPPPPLAQSAEHQKHMRRSHKKSRSGCGNCKKRRIKCDETKPECKNCTAFGARCDYVSGTETLQDAALDRSFFLNTQGPRTRGKRGRPRTRWNQAQLATTSADGSSSSQAESTPPALSASAPQPADPDPSNNTPGYGDEIQLLHHFLTREYEGSDGEPPTYDALRLQAPKLGFAYPFVLHLVYEFAALDFARLQPPENRQHYRSLAAHYSMLGLNGRLFSPASTPLPEALNQGNTFCSVNMVLRSGYL</sequence>
<dbReference type="OrthoDB" id="416217at2759"/>
<dbReference type="SUPFAM" id="SSF57701">
    <property type="entry name" value="Zn2/Cys6 DNA-binding domain"/>
    <property type="match status" value="1"/>
</dbReference>
<dbReference type="EMBL" id="VCHE01000055">
    <property type="protein sequence ID" value="KAB2573635.1"/>
    <property type="molecule type" value="Genomic_DNA"/>
</dbReference>
<dbReference type="PROSITE" id="PS00463">
    <property type="entry name" value="ZN2_CY6_FUNGAL_1"/>
    <property type="match status" value="1"/>
</dbReference>
<feature type="compositionally biased region" description="Basic residues" evidence="2">
    <location>
        <begin position="85"/>
        <end position="94"/>
    </location>
</feature>
<reference evidence="4 5" key="1">
    <citation type="journal article" date="2019" name="Sci. Rep.">
        <title>A multi-omics analysis of the grapevine pathogen Lasiodiplodia theobromae reveals that temperature affects the expression of virulence- and pathogenicity-related genes.</title>
        <authorList>
            <person name="Felix C."/>
            <person name="Meneses R."/>
            <person name="Goncalves M.F.M."/>
            <person name="Tilleman L."/>
            <person name="Duarte A.S."/>
            <person name="Jorrin-Novo J.V."/>
            <person name="Van de Peer Y."/>
            <person name="Deforce D."/>
            <person name="Van Nieuwerburgh F."/>
            <person name="Esteves A.C."/>
            <person name="Alves A."/>
        </authorList>
    </citation>
    <scope>NUCLEOTIDE SEQUENCE [LARGE SCALE GENOMIC DNA]</scope>
    <source>
        <strain evidence="4 5">LA-SOL3</strain>
    </source>
</reference>
<organism evidence="4 5">
    <name type="scientific">Lasiodiplodia theobromae</name>
    <dbReference type="NCBI Taxonomy" id="45133"/>
    <lineage>
        <taxon>Eukaryota</taxon>
        <taxon>Fungi</taxon>
        <taxon>Dikarya</taxon>
        <taxon>Ascomycota</taxon>
        <taxon>Pezizomycotina</taxon>
        <taxon>Dothideomycetes</taxon>
        <taxon>Dothideomycetes incertae sedis</taxon>
        <taxon>Botryosphaeriales</taxon>
        <taxon>Botryosphaeriaceae</taxon>
        <taxon>Lasiodiplodia</taxon>
    </lineage>
</organism>
<dbReference type="GO" id="GO:0000981">
    <property type="term" value="F:DNA-binding transcription factor activity, RNA polymerase II-specific"/>
    <property type="evidence" value="ECO:0007669"/>
    <property type="project" value="InterPro"/>
</dbReference>
<dbReference type="CDD" id="cd00067">
    <property type="entry name" value="GAL4"/>
    <property type="match status" value="1"/>
</dbReference>
<comment type="caution">
    <text evidence="4">The sequence shown here is derived from an EMBL/GenBank/DDBJ whole genome shotgun (WGS) entry which is preliminary data.</text>
</comment>
<proteinExistence type="predicted"/>
<dbReference type="SMART" id="SM00066">
    <property type="entry name" value="GAL4"/>
    <property type="match status" value="1"/>
</dbReference>
<evidence type="ECO:0000313" key="4">
    <source>
        <dbReference type="EMBL" id="KAB2573635.1"/>
    </source>
</evidence>
<evidence type="ECO:0000256" key="2">
    <source>
        <dbReference type="SAM" id="MobiDB-lite"/>
    </source>
</evidence>
<name>A0A5N5D7T7_9PEZI</name>
<dbReference type="InterPro" id="IPR052400">
    <property type="entry name" value="Zn2-C6_fungal_TF"/>
</dbReference>
<protein>
    <submittedName>
        <fullName evidence="4">Sterol uptake control protein 2</fullName>
    </submittedName>
</protein>
<evidence type="ECO:0000313" key="5">
    <source>
        <dbReference type="Proteomes" id="UP000325902"/>
    </source>
</evidence>
<dbReference type="PANTHER" id="PTHR47657:SF13">
    <property type="entry name" value="ZN(2)-C6 FUNGAL-TYPE DOMAIN-CONTAINING PROTEIN-RELATED"/>
    <property type="match status" value="1"/>
</dbReference>
<feature type="compositionally biased region" description="Low complexity" evidence="2">
    <location>
        <begin position="102"/>
        <end position="127"/>
    </location>
</feature>
<feature type="domain" description="Zn(2)-C6 fungal-type" evidence="3">
    <location>
        <begin position="30"/>
        <end position="60"/>
    </location>
</feature>
<evidence type="ECO:0000259" key="3">
    <source>
        <dbReference type="PROSITE" id="PS50048"/>
    </source>
</evidence>
<feature type="region of interest" description="Disordered" evidence="2">
    <location>
        <begin position="78"/>
        <end position="142"/>
    </location>
</feature>
<accession>A0A5N5D7T7</accession>
<feature type="compositionally biased region" description="Basic residues" evidence="2">
    <location>
        <begin position="18"/>
        <end position="34"/>
    </location>
</feature>
<keyword evidence="1" id="KW-0539">Nucleus</keyword>
<feature type="compositionally biased region" description="Pro residues" evidence="2">
    <location>
        <begin position="1"/>
        <end position="10"/>
    </location>
</feature>
<dbReference type="InterPro" id="IPR036864">
    <property type="entry name" value="Zn2-C6_fun-type_DNA-bd_sf"/>
</dbReference>
<dbReference type="Pfam" id="PF00172">
    <property type="entry name" value="Zn_clus"/>
    <property type="match status" value="1"/>
</dbReference>